<organism evidence="4 5">
    <name type="scientific">Demequina litoralis</name>
    <dbReference type="NCBI Taxonomy" id="3051660"/>
    <lineage>
        <taxon>Bacteria</taxon>
        <taxon>Bacillati</taxon>
        <taxon>Actinomycetota</taxon>
        <taxon>Actinomycetes</taxon>
        <taxon>Micrococcales</taxon>
        <taxon>Demequinaceae</taxon>
        <taxon>Demequina</taxon>
    </lineage>
</organism>
<keyword evidence="1" id="KW-0472">Membrane</keyword>
<gene>
    <name evidence="4" type="ORF">QQX09_00640</name>
</gene>
<evidence type="ECO:0000313" key="4">
    <source>
        <dbReference type="EMBL" id="MDN4474354.1"/>
    </source>
</evidence>
<feature type="transmembrane region" description="Helical" evidence="1">
    <location>
        <begin position="116"/>
        <end position="141"/>
    </location>
</feature>
<protein>
    <submittedName>
        <fullName evidence="4">Alpha/beta-hydrolase family protein</fullName>
    </submittedName>
</protein>
<evidence type="ECO:0000259" key="2">
    <source>
        <dbReference type="Pfam" id="PF10081"/>
    </source>
</evidence>
<evidence type="ECO:0000259" key="3">
    <source>
        <dbReference type="Pfam" id="PF15420"/>
    </source>
</evidence>
<sequence>MVKIVRIGSRLDVAGATVGLVALALSLTPSLLPRPAWGQGFVSGLAFAVGYGVGVLLWRGVARLSRGRLPAAAEAPVWAVALIGLAGAAALMPFALGWQNSVREAVGMPDTNGFDWFVAAVFFAIGAWLAFAIGRGVAAGYRSLHRLIAPRIPGRGSRPRVAASATGAATVVAMLAVLSIGLSVLSWLLTLASEHKNRQYDPEYAQPTSPLRSGSADSLVAWEDLGQAGVKVVAGGPTAADIELVTGAPAVEPIRVYVGVDVPGTFDERAQIAVDELERTGAADRSVLMIAGTTGSGWLDPAAIDGFEYLHAGDTALVTLQYGATGSPVSALLTPDLSQDGTTALVRAVTAWWEALPEDDRPQLLVYGLSLGSFGIQSAYDDAADLLASTEGAVLAGTPSFTPIWIEEEDARDAGSPYSLPVLDDGEHVRWSDEWGGLEALPGAWEDTRVAYLQHGNDPIVWIGPSVIWSEPAWLLPGQRSEQVSDDMVWIPVVTAFQGVIDLILSTAVPEDAGHKYGNLAVDALHQVAGDADLSDDAVARVRAVIEQYDTYSPVAN</sequence>
<dbReference type="Pfam" id="PF15420">
    <property type="entry name" value="Abhydrolase_9_N"/>
    <property type="match status" value="1"/>
</dbReference>
<dbReference type="RefSeq" id="WP_301130777.1">
    <property type="nucleotide sequence ID" value="NZ_JAUHPW010000001.1"/>
</dbReference>
<feature type="transmembrane region" description="Helical" evidence="1">
    <location>
        <begin position="161"/>
        <end position="189"/>
    </location>
</feature>
<reference evidence="4" key="1">
    <citation type="submission" date="2023-06" db="EMBL/GenBank/DDBJ databases">
        <title>Sysu t00192.</title>
        <authorList>
            <person name="Gao L."/>
            <person name="Fang B.-Z."/>
            <person name="Li W.-J."/>
        </authorList>
    </citation>
    <scope>NUCLEOTIDE SEQUENCE</scope>
    <source>
        <strain evidence="4">SYSU T00192</strain>
    </source>
</reference>
<keyword evidence="5" id="KW-1185">Reference proteome</keyword>
<dbReference type="Proteomes" id="UP001172728">
    <property type="component" value="Unassembled WGS sequence"/>
</dbReference>
<feature type="transmembrane region" description="Helical" evidence="1">
    <location>
        <begin position="77"/>
        <end position="96"/>
    </location>
</feature>
<evidence type="ECO:0000256" key="1">
    <source>
        <dbReference type="SAM" id="Phobius"/>
    </source>
</evidence>
<name>A0ABT8G5Z6_9MICO</name>
<dbReference type="InterPro" id="IPR027787">
    <property type="entry name" value="Alpha/beta-hydrolase_catalytic"/>
</dbReference>
<evidence type="ECO:0000313" key="5">
    <source>
        <dbReference type="Proteomes" id="UP001172728"/>
    </source>
</evidence>
<dbReference type="EMBL" id="JAUHPW010000001">
    <property type="protein sequence ID" value="MDN4474354.1"/>
    <property type="molecule type" value="Genomic_DNA"/>
</dbReference>
<accession>A0ABT8G5Z6</accession>
<keyword evidence="1" id="KW-0812">Transmembrane</keyword>
<keyword evidence="1" id="KW-1133">Transmembrane helix</keyword>
<dbReference type="Pfam" id="PF10081">
    <property type="entry name" value="Abhydrolase_9"/>
    <property type="match status" value="1"/>
</dbReference>
<feature type="transmembrane region" description="Helical" evidence="1">
    <location>
        <begin position="37"/>
        <end position="57"/>
    </location>
</feature>
<proteinExistence type="predicted"/>
<comment type="caution">
    <text evidence="4">The sequence shown here is derived from an EMBL/GenBank/DDBJ whole genome shotgun (WGS) entry which is preliminary data.</text>
</comment>
<feature type="domain" description="Alpha/beta-hydrolase catalytic" evidence="2">
    <location>
        <begin position="254"/>
        <end position="541"/>
    </location>
</feature>
<dbReference type="InterPro" id="IPR027788">
    <property type="entry name" value="Alpha/beta-hydrolase_N_dom"/>
</dbReference>
<feature type="domain" description="Alpha/beta-hydrolase N-terminal" evidence="3">
    <location>
        <begin position="27"/>
        <end position="237"/>
    </location>
</feature>
<feature type="transmembrane region" description="Helical" evidence="1">
    <location>
        <begin position="12"/>
        <end position="31"/>
    </location>
</feature>